<keyword evidence="1" id="KW-0802">TPR repeat</keyword>
<protein>
    <submittedName>
        <fullName evidence="2">TPR_REGION domain-containing protein</fullName>
    </submittedName>
</protein>
<organism evidence="2 3">
    <name type="scientific">Haematococcus lacustris</name>
    <name type="common">Green alga</name>
    <name type="synonym">Haematococcus pluvialis</name>
    <dbReference type="NCBI Taxonomy" id="44745"/>
    <lineage>
        <taxon>Eukaryota</taxon>
        <taxon>Viridiplantae</taxon>
        <taxon>Chlorophyta</taxon>
        <taxon>core chlorophytes</taxon>
        <taxon>Chlorophyceae</taxon>
        <taxon>CS clade</taxon>
        <taxon>Chlamydomonadales</taxon>
        <taxon>Haematococcaceae</taxon>
        <taxon>Haematococcus</taxon>
    </lineage>
</organism>
<comment type="caution">
    <text evidence="2">The sequence shown here is derived from an EMBL/GenBank/DDBJ whole genome shotgun (WGS) entry which is preliminary data.</text>
</comment>
<evidence type="ECO:0000256" key="1">
    <source>
        <dbReference type="PROSITE-ProRule" id="PRU00339"/>
    </source>
</evidence>
<dbReference type="Proteomes" id="UP000485058">
    <property type="component" value="Unassembled WGS sequence"/>
</dbReference>
<feature type="non-terminal residue" evidence="2">
    <location>
        <position position="1"/>
    </location>
</feature>
<proteinExistence type="predicted"/>
<dbReference type="Gene3D" id="1.25.40.1040">
    <property type="match status" value="1"/>
</dbReference>
<dbReference type="PANTHER" id="PTHR22767:SF2">
    <property type="entry name" value="N(ALPHA)-ACETYLTRANSFERASE 15_16, ISOFORM A"/>
    <property type="match status" value="1"/>
</dbReference>
<accession>A0A699YKF1</accession>
<keyword evidence="3" id="KW-1185">Reference proteome</keyword>
<dbReference type="GO" id="GO:0005737">
    <property type="term" value="C:cytoplasm"/>
    <property type="evidence" value="ECO:0007669"/>
    <property type="project" value="TreeGrafter"/>
</dbReference>
<dbReference type="SUPFAM" id="SSF48452">
    <property type="entry name" value="TPR-like"/>
    <property type="match status" value="1"/>
</dbReference>
<name>A0A699YKF1_HAELA</name>
<dbReference type="AlphaFoldDB" id="A0A699YKF1"/>
<evidence type="ECO:0000313" key="3">
    <source>
        <dbReference type="Proteomes" id="UP000485058"/>
    </source>
</evidence>
<dbReference type="Pfam" id="PF13414">
    <property type="entry name" value="TPR_11"/>
    <property type="match status" value="1"/>
</dbReference>
<feature type="non-terminal residue" evidence="2">
    <location>
        <position position="220"/>
    </location>
</feature>
<dbReference type="InterPro" id="IPR011990">
    <property type="entry name" value="TPR-like_helical_dom_sf"/>
</dbReference>
<reference evidence="2 3" key="1">
    <citation type="submission" date="2020-02" db="EMBL/GenBank/DDBJ databases">
        <title>Draft genome sequence of Haematococcus lacustris strain NIES-144.</title>
        <authorList>
            <person name="Morimoto D."/>
            <person name="Nakagawa S."/>
            <person name="Yoshida T."/>
            <person name="Sawayama S."/>
        </authorList>
    </citation>
    <scope>NUCLEOTIDE SEQUENCE [LARGE SCALE GENOMIC DNA]</scope>
    <source>
        <strain evidence="2 3">NIES-144</strain>
    </source>
</reference>
<dbReference type="InterPro" id="IPR019734">
    <property type="entry name" value="TPR_rpt"/>
</dbReference>
<dbReference type="PANTHER" id="PTHR22767">
    <property type="entry name" value="N-TERMINAL ACETYLTRANSFERASE-RELATED"/>
    <property type="match status" value="1"/>
</dbReference>
<dbReference type="EMBL" id="BLLF01000040">
    <property type="protein sequence ID" value="GFH06469.1"/>
    <property type="molecule type" value="Genomic_DNA"/>
</dbReference>
<gene>
    <name evidence="2" type="ORF">HaLaN_01103</name>
</gene>
<dbReference type="PROSITE" id="PS50005">
    <property type="entry name" value="TPR"/>
    <property type="match status" value="1"/>
</dbReference>
<sequence>MSRTHTQPLPSKEASLFRQLVEQYEEKRYKKAVKTADQILKKFPEHGESLAMKGLTLSNMGADKKDEAYELVRRGLKADLKSHVCWHVYGLMYRQDQDYKEAIKCYQNALRIDKENVQILRDLAMLQVQIRDLEGFVATRNTLLVLKPNHKNHWIAFALAHHANKNYSVAVEVLQAYEATLTEVAPSEAYEHSELLLYKAMVLDEGGRLEEALNLLDSSK</sequence>
<dbReference type="SMART" id="SM00028">
    <property type="entry name" value="TPR"/>
    <property type="match status" value="2"/>
</dbReference>
<feature type="repeat" description="TPR" evidence="1">
    <location>
        <begin position="83"/>
        <end position="116"/>
    </location>
</feature>
<evidence type="ECO:0000313" key="2">
    <source>
        <dbReference type="EMBL" id="GFH06469.1"/>
    </source>
</evidence>